<dbReference type="Gene3D" id="2.30.30.40">
    <property type="entry name" value="SH3 Domains"/>
    <property type="match status" value="1"/>
</dbReference>
<evidence type="ECO:0000256" key="3">
    <source>
        <dbReference type="SAM" id="SignalP"/>
    </source>
</evidence>
<organism evidence="4 5">
    <name type="scientific">Eubacterium ramulus</name>
    <dbReference type="NCBI Taxonomy" id="39490"/>
    <lineage>
        <taxon>Bacteria</taxon>
        <taxon>Bacillati</taxon>
        <taxon>Bacillota</taxon>
        <taxon>Clostridia</taxon>
        <taxon>Eubacteriales</taxon>
        <taxon>Eubacteriaceae</taxon>
        <taxon>Eubacterium</taxon>
    </lineage>
</organism>
<sequence length="536" mass="58739">MKKIVINSGGSMKIKKINMKKAAVSCAAICLAGALCWNGSSITAWAAPTSGTAINDNTRVRSAIGGSPIGSLKANQEVTIKGEQTSGDGYTWYEITFDWNGAETDGWVRSDMISSGNGTAAKDDTSDQADSSDTSDQNTEAQDGTFQISGKTYEIADKFPTAEIPTGFEATTITYAGEDVSAAKMEQGDVTLLYLQNTEDSSEKHVFVYDTERDEAVPFVSIDVQDSFVVVTNVPEDVAAEISDYYQETECAFSEGSIMAYQGKTDGDLTDSDASISDFYYVYGTNSRGESGWYTYDSADQTIQRSIVNMQYQENADNAEATDQADNNSVFELDSMTRMLTAGLGIVALLLLILFIVTSVRYHRLRKYLDTEEFPEDEDETEDDDLFDDDTTIGVDIVGSTVDIVDFDGDADHSVKNKKKAKKAEKEKKAEAAVKEASAPEAPVEEVPEKPAKDVSAKELFAEDDDPSEKVVSEETEKLVADLKKMIQEVETTMKPDDEEDEFYDEEDPEEPEQTEKKKKGSKSGKGGSWDDIEFL</sequence>
<dbReference type="OrthoDB" id="2020989at2"/>
<keyword evidence="5" id="KW-1185">Reference proteome</keyword>
<evidence type="ECO:0000256" key="2">
    <source>
        <dbReference type="SAM" id="Phobius"/>
    </source>
</evidence>
<evidence type="ECO:0000313" key="5">
    <source>
        <dbReference type="Proteomes" id="UP000245288"/>
    </source>
</evidence>
<gene>
    <name evidence="4" type="ORF">LG34_17020</name>
</gene>
<feature type="transmembrane region" description="Helical" evidence="2">
    <location>
        <begin position="339"/>
        <end position="357"/>
    </location>
</feature>
<evidence type="ECO:0000256" key="1">
    <source>
        <dbReference type="SAM" id="MobiDB-lite"/>
    </source>
</evidence>
<keyword evidence="2" id="KW-0472">Membrane</keyword>
<evidence type="ECO:0008006" key="6">
    <source>
        <dbReference type="Google" id="ProtNLM"/>
    </source>
</evidence>
<comment type="caution">
    <text evidence="4">The sequence shown here is derived from an EMBL/GenBank/DDBJ whole genome shotgun (WGS) entry which is preliminary data.</text>
</comment>
<dbReference type="RefSeq" id="WP_109217019.1">
    <property type="nucleotide sequence ID" value="NZ_JRFU01000254.1"/>
</dbReference>
<feature type="region of interest" description="Disordered" evidence="1">
    <location>
        <begin position="415"/>
        <end position="476"/>
    </location>
</feature>
<dbReference type="AlphaFoldDB" id="A0A2V1JML3"/>
<feature type="chain" id="PRO_5015847067" description="SH3b domain-containing protein" evidence="3">
    <location>
        <begin position="47"/>
        <end position="536"/>
    </location>
</feature>
<feature type="signal peptide" evidence="3">
    <location>
        <begin position="1"/>
        <end position="46"/>
    </location>
</feature>
<proteinExistence type="predicted"/>
<feature type="compositionally biased region" description="Low complexity" evidence="1">
    <location>
        <begin position="128"/>
        <end position="137"/>
    </location>
</feature>
<feature type="compositionally biased region" description="Basic and acidic residues" evidence="1">
    <location>
        <begin position="447"/>
        <end position="461"/>
    </location>
</feature>
<feature type="compositionally biased region" description="Acidic residues" evidence="1">
    <location>
        <begin position="497"/>
        <end position="513"/>
    </location>
</feature>
<keyword evidence="3" id="KW-0732">Signal</keyword>
<evidence type="ECO:0000313" key="4">
    <source>
        <dbReference type="EMBL" id="PWE85259.1"/>
    </source>
</evidence>
<keyword evidence="2" id="KW-0812">Transmembrane</keyword>
<feature type="region of interest" description="Disordered" evidence="1">
    <location>
        <begin position="110"/>
        <end position="146"/>
    </location>
</feature>
<feature type="compositionally biased region" description="Basic and acidic residues" evidence="1">
    <location>
        <begin position="424"/>
        <end position="434"/>
    </location>
</feature>
<name>A0A2V1JML3_EUBRA</name>
<dbReference type="EMBL" id="JRFU01000254">
    <property type="protein sequence ID" value="PWE85259.1"/>
    <property type="molecule type" value="Genomic_DNA"/>
</dbReference>
<reference evidence="4 5" key="1">
    <citation type="submission" date="2014-09" db="EMBL/GenBank/DDBJ databases">
        <title>Butyrate-producing bacteria isolated from human gut.</title>
        <authorList>
            <person name="Zhang Q."/>
            <person name="Zhao L."/>
        </authorList>
    </citation>
    <scope>NUCLEOTIDE SEQUENCE [LARGE SCALE GENOMIC DNA]</scope>
    <source>
        <strain evidence="4 5">21</strain>
    </source>
</reference>
<accession>A0A2V1JML3</accession>
<protein>
    <recommendedName>
        <fullName evidence="6">SH3b domain-containing protein</fullName>
    </recommendedName>
</protein>
<keyword evidence="2" id="KW-1133">Transmembrane helix</keyword>
<dbReference type="Proteomes" id="UP000245288">
    <property type="component" value="Unassembled WGS sequence"/>
</dbReference>
<feature type="region of interest" description="Disordered" evidence="1">
    <location>
        <begin position="489"/>
        <end position="536"/>
    </location>
</feature>